<feature type="compositionally biased region" description="Pro residues" evidence="1">
    <location>
        <begin position="188"/>
        <end position="205"/>
    </location>
</feature>
<feature type="region of interest" description="Disordered" evidence="1">
    <location>
        <begin position="37"/>
        <end position="323"/>
    </location>
</feature>
<evidence type="ECO:0000313" key="3">
    <source>
        <dbReference type="Proteomes" id="UP001054889"/>
    </source>
</evidence>
<feature type="compositionally biased region" description="Pro residues" evidence="1">
    <location>
        <begin position="250"/>
        <end position="261"/>
    </location>
</feature>
<dbReference type="Proteomes" id="UP001054889">
    <property type="component" value="Unassembled WGS sequence"/>
</dbReference>
<reference evidence="2" key="1">
    <citation type="journal article" date="2018" name="DNA Res.">
        <title>Multiple hybrid de novo genome assembly of finger millet, an orphan allotetraploid crop.</title>
        <authorList>
            <person name="Hatakeyama M."/>
            <person name="Aluri S."/>
            <person name="Balachadran M.T."/>
            <person name="Sivarajan S.R."/>
            <person name="Patrignani A."/>
            <person name="Gruter S."/>
            <person name="Poveda L."/>
            <person name="Shimizu-Inatsugi R."/>
            <person name="Baeten J."/>
            <person name="Francoijs K.J."/>
            <person name="Nataraja K.N."/>
            <person name="Reddy Y.A.N."/>
            <person name="Phadnis S."/>
            <person name="Ravikumar R.L."/>
            <person name="Schlapbach R."/>
            <person name="Sreeman S.M."/>
            <person name="Shimizu K.K."/>
        </authorList>
    </citation>
    <scope>NUCLEOTIDE SEQUENCE</scope>
</reference>
<feature type="compositionally biased region" description="Pro residues" evidence="1">
    <location>
        <begin position="92"/>
        <end position="102"/>
    </location>
</feature>
<evidence type="ECO:0008006" key="4">
    <source>
        <dbReference type="Google" id="ProtNLM"/>
    </source>
</evidence>
<feature type="compositionally biased region" description="Basic residues" evidence="1">
    <location>
        <begin position="134"/>
        <end position="146"/>
    </location>
</feature>
<keyword evidence="3" id="KW-1185">Reference proteome</keyword>
<name>A0AAV5CJA2_ELECO</name>
<feature type="compositionally biased region" description="Basic residues" evidence="1">
    <location>
        <begin position="234"/>
        <end position="249"/>
    </location>
</feature>
<dbReference type="AlphaFoldDB" id="A0AAV5CJA2"/>
<sequence>MARRLFCATRALCLPVPDPPAHPRLLYRSRGRGGLAPAAAPLQAAEEAPEEAQQPARGAHRAGGGPPRAGPRRRPRPGRGVPLPRPGALVPGLPPAPAPDPPLRGRQAVPRARLPPRPQRVPRRRAPPAAVPPPRRRLRPAPRAHALHVLAPGRGAPPPRGAPPLAGARRPQAPHAHRPSPLAASEAPPLPGPARPPRRLPGPRPRLPRRLPRRRRPGRRPPRPRARALGPVARRQRAGTRLRRGRAPRPPHLPLRRPAPPVHAARRGGRGPTRCGDHVPAGLAVHQRRSAQAVDTGGGEVPRRGGARVPQPDAGEARADPPHLRVQGGAGAHAPHARLAAEAEPRVLPRRHRDELGPVPQGRLRRQWSAQGEGSHRVVQREAAALCLHYQDGGCLSSGLSML</sequence>
<feature type="compositionally biased region" description="Low complexity" evidence="1">
    <location>
        <begin position="78"/>
        <end position="91"/>
    </location>
</feature>
<comment type="caution">
    <text evidence="2">The sequence shown here is derived from an EMBL/GenBank/DDBJ whole genome shotgun (WGS) entry which is preliminary data.</text>
</comment>
<feature type="compositionally biased region" description="Low complexity" evidence="1">
    <location>
        <begin position="37"/>
        <end position="57"/>
    </location>
</feature>
<feature type="compositionally biased region" description="Low complexity" evidence="1">
    <location>
        <begin position="163"/>
        <end position="187"/>
    </location>
</feature>
<evidence type="ECO:0000313" key="2">
    <source>
        <dbReference type="EMBL" id="GJM98531.1"/>
    </source>
</evidence>
<evidence type="ECO:0000256" key="1">
    <source>
        <dbReference type="SAM" id="MobiDB-lite"/>
    </source>
</evidence>
<proteinExistence type="predicted"/>
<protein>
    <recommendedName>
        <fullName evidence="4">Basic proline-rich protein-like</fullName>
    </recommendedName>
</protein>
<organism evidence="2 3">
    <name type="scientific">Eleusine coracana subsp. coracana</name>
    <dbReference type="NCBI Taxonomy" id="191504"/>
    <lineage>
        <taxon>Eukaryota</taxon>
        <taxon>Viridiplantae</taxon>
        <taxon>Streptophyta</taxon>
        <taxon>Embryophyta</taxon>
        <taxon>Tracheophyta</taxon>
        <taxon>Spermatophyta</taxon>
        <taxon>Magnoliopsida</taxon>
        <taxon>Liliopsida</taxon>
        <taxon>Poales</taxon>
        <taxon>Poaceae</taxon>
        <taxon>PACMAD clade</taxon>
        <taxon>Chloridoideae</taxon>
        <taxon>Cynodonteae</taxon>
        <taxon>Eleusininae</taxon>
        <taxon>Eleusine</taxon>
    </lineage>
</organism>
<feature type="compositionally biased region" description="Basic residues" evidence="1">
    <location>
        <begin position="206"/>
        <end position="226"/>
    </location>
</feature>
<reference evidence="2" key="2">
    <citation type="submission" date="2021-12" db="EMBL/GenBank/DDBJ databases">
        <title>Resequencing data analysis of finger millet.</title>
        <authorList>
            <person name="Hatakeyama M."/>
            <person name="Aluri S."/>
            <person name="Balachadran M.T."/>
            <person name="Sivarajan S.R."/>
            <person name="Poveda L."/>
            <person name="Shimizu-Inatsugi R."/>
            <person name="Schlapbach R."/>
            <person name="Sreeman S.M."/>
            <person name="Shimizu K.K."/>
        </authorList>
    </citation>
    <scope>NUCLEOTIDE SEQUENCE</scope>
</reference>
<accession>A0AAV5CJA2</accession>
<gene>
    <name evidence="2" type="primary">ga15554</name>
    <name evidence="2" type="ORF">PR202_ga15554</name>
</gene>
<dbReference type="EMBL" id="BQKI01000007">
    <property type="protein sequence ID" value="GJM98531.1"/>
    <property type="molecule type" value="Genomic_DNA"/>
</dbReference>